<protein>
    <recommendedName>
        <fullName evidence="3">Transposase</fullName>
    </recommendedName>
</protein>
<dbReference type="EMBL" id="JBAKIA010000040">
    <property type="protein sequence ID" value="MEJ8476972.1"/>
    <property type="molecule type" value="Genomic_DNA"/>
</dbReference>
<keyword evidence="2" id="KW-1185">Reference proteome</keyword>
<reference evidence="1 2" key="1">
    <citation type="submission" date="2024-02" db="EMBL/GenBank/DDBJ databases">
        <title>Roseibium algae sp. nov., isolated from marine alga (Grateloupia sp.), showing potential in myo-inositol conversion.</title>
        <authorList>
            <person name="Wang Y."/>
        </authorList>
    </citation>
    <scope>NUCLEOTIDE SEQUENCE [LARGE SCALE GENOMIC DNA]</scope>
    <source>
        <strain evidence="1 2">H3510</strain>
    </source>
</reference>
<gene>
    <name evidence="1" type="ORF">V6575_23115</name>
</gene>
<proteinExistence type="predicted"/>
<name>A0ABU8TS42_9HYPH</name>
<evidence type="ECO:0000313" key="2">
    <source>
        <dbReference type="Proteomes" id="UP001385499"/>
    </source>
</evidence>
<organism evidence="1 2">
    <name type="scientific">Roseibium algae</name>
    <dbReference type="NCBI Taxonomy" id="3123038"/>
    <lineage>
        <taxon>Bacteria</taxon>
        <taxon>Pseudomonadati</taxon>
        <taxon>Pseudomonadota</taxon>
        <taxon>Alphaproteobacteria</taxon>
        <taxon>Hyphomicrobiales</taxon>
        <taxon>Stappiaceae</taxon>
        <taxon>Roseibium</taxon>
    </lineage>
</organism>
<comment type="caution">
    <text evidence="1">The sequence shown here is derived from an EMBL/GenBank/DDBJ whole genome shotgun (WGS) entry which is preliminary data.</text>
</comment>
<evidence type="ECO:0008006" key="3">
    <source>
        <dbReference type="Google" id="ProtNLM"/>
    </source>
</evidence>
<accession>A0ABU8TS42</accession>
<dbReference type="RefSeq" id="WP_340277860.1">
    <property type="nucleotide sequence ID" value="NZ_JBAKIA010000040.1"/>
</dbReference>
<evidence type="ECO:0000313" key="1">
    <source>
        <dbReference type="EMBL" id="MEJ8476972.1"/>
    </source>
</evidence>
<dbReference type="Proteomes" id="UP001385499">
    <property type="component" value="Unassembled WGS sequence"/>
</dbReference>
<sequence length="48" mass="5362">MTVKTVGLNLAKDVFHVHGISETGREIFNKKIKRTKLLAFVATIFVSC</sequence>